<evidence type="ECO:0000259" key="2">
    <source>
        <dbReference type="Pfam" id="PF20908"/>
    </source>
</evidence>
<sequence>MVISETMDILFRVRGGLDLAFQLATANEIFIKKALKHVLSDLSTKLSSNALVFRICHSSVYIWPNSDVNTIPGELTDSSACKNILRFIQVEQEEDTKRKFMRKKDKKLPDLKISPELTSTVNPSLFAQEDWP</sequence>
<gene>
    <name evidence="3" type="primary">UFSP2</name>
</gene>
<feature type="domain" description="UFSP2 second" evidence="2">
    <location>
        <begin position="37"/>
        <end position="112"/>
    </location>
</feature>
<evidence type="ECO:0000313" key="4">
    <source>
        <dbReference type="Proteomes" id="UP000002281"/>
    </source>
</evidence>
<keyword evidence="4" id="KW-1185">Reference proteome</keyword>
<dbReference type="Pfam" id="PF20908">
    <property type="entry name" value="UfSP2_N"/>
    <property type="match status" value="1"/>
</dbReference>
<comment type="similarity">
    <text evidence="1">Belongs to the peptidase C78 family.</text>
</comment>
<organism evidence="3 4">
    <name type="scientific">Equus caballus</name>
    <name type="common">Horse</name>
    <dbReference type="NCBI Taxonomy" id="9796"/>
    <lineage>
        <taxon>Eukaryota</taxon>
        <taxon>Metazoa</taxon>
        <taxon>Chordata</taxon>
        <taxon>Craniata</taxon>
        <taxon>Vertebrata</taxon>
        <taxon>Euteleostomi</taxon>
        <taxon>Mammalia</taxon>
        <taxon>Eutheria</taxon>
        <taxon>Laurasiatheria</taxon>
        <taxon>Perissodactyla</taxon>
        <taxon>Equidae</taxon>
        <taxon>Equus</taxon>
    </lineage>
</organism>
<dbReference type="PANTHER" id="PTHR48153">
    <property type="entry name" value="UFM1-SPECIFIC PROTEASE 2"/>
    <property type="match status" value="1"/>
</dbReference>
<evidence type="ECO:0000256" key="1">
    <source>
        <dbReference type="ARBA" id="ARBA00008552"/>
    </source>
</evidence>
<dbReference type="InterPro" id="IPR049387">
    <property type="entry name" value="UFSP2-like_2nd"/>
</dbReference>
<dbReference type="PANTHER" id="PTHR48153:SF2">
    <property type="entry name" value="UFM1-SPECIFIC PROTEASE 2"/>
    <property type="match status" value="1"/>
</dbReference>
<reference evidence="3" key="2">
    <citation type="submission" date="2025-08" db="UniProtKB">
        <authorList>
            <consortium name="Ensembl"/>
        </authorList>
    </citation>
    <scope>IDENTIFICATION</scope>
    <source>
        <strain evidence="3">Thoroughbred</strain>
    </source>
</reference>
<dbReference type="GeneTree" id="ENSGT00940000157115"/>
<protein>
    <submittedName>
        <fullName evidence="3">UFM1 specific peptidase 2</fullName>
    </submittedName>
</protein>
<accession>A0A9L0TF91</accession>
<proteinExistence type="inferred from homology"/>
<dbReference type="AlphaFoldDB" id="A0A9L0TF91"/>
<dbReference type="Ensembl" id="ENSECAT00000140133.1">
    <property type="protein sequence ID" value="ENSECAP00000085802.1"/>
    <property type="gene ID" value="ENSECAG00000009486.4"/>
</dbReference>
<evidence type="ECO:0000313" key="3">
    <source>
        <dbReference type="Ensembl" id="ENSECAP00000085802.1"/>
    </source>
</evidence>
<name>A0A9L0TF91_HORSE</name>
<reference evidence="3" key="3">
    <citation type="submission" date="2025-09" db="UniProtKB">
        <authorList>
            <consortium name="Ensembl"/>
        </authorList>
    </citation>
    <scope>IDENTIFICATION</scope>
    <source>
        <strain evidence="3">Thoroughbred</strain>
    </source>
</reference>
<reference evidence="3 4" key="1">
    <citation type="journal article" date="2009" name="Science">
        <title>Genome sequence, comparative analysis, and population genetics of the domestic horse.</title>
        <authorList>
            <consortium name="Broad Institute Genome Sequencing Platform"/>
            <consortium name="Broad Institute Whole Genome Assembly Team"/>
            <person name="Wade C.M."/>
            <person name="Giulotto E."/>
            <person name="Sigurdsson S."/>
            <person name="Zoli M."/>
            <person name="Gnerre S."/>
            <person name="Imsland F."/>
            <person name="Lear T.L."/>
            <person name="Adelson D.L."/>
            <person name="Bailey E."/>
            <person name="Bellone R.R."/>
            <person name="Bloecker H."/>
            <person name="Distl O."/>
            <person name="Edgar R.C."/>
            <person name="Garber M."/>
            <person name="Leeb T."/>
            <person name="Mauceli E."/>
            <person name="MacLeod J.N."/>
            <person name="Penedo M.C.T."/>
            <person name="Raison J.M."/>
            <person name="Sharpe T."/>
            <person name="Vogel J."/>
            <person name="Andersson L."/>
            <person name="Antczak D.F."/>
            <person name="Biagi T."/>
            <person name="Binns M.M."/>
            <person name="Chowdhary B.P."/>
            <person name="Coleman S.J."/>
            <person name="Della Valle G."/>
            <person name="Fryc S."/>
            <person name="Guerin G."/>
            <person name="Hasegawa T."/>
            <person name="Hill E.W."/>
            <person name="Jurka J."/>
            <person name="Kiialainen A."/>
            <person name="Lindgren G."/>
            <person name="Liu J."/>
            <person name="Magnani E."/>
            <person name="Mickelson J.R."/>
            <person name="Murray J."/>
            <person name="Nergadze S.G."/>
            <person name="Onofrio R."/>
            <person name="Pedroni S."/>
            <person name="Piras M.F."/>
            <person name="Raudsepp T."/>
            <person name="Rocchi M."/>
            <person name="Roeed K.H."/>
            <person name="Ryder O.A."/>
            <person name="Searle S."/>
            <person name="Skow L."/>
            <person name="Swinburne J.E."/>
            <person name="Syvaenen A.C."/>
            <person name="Tozaki T."/>
            <person name="Valberg S.J."/>
            <person name="Vaudin M."/>
            <person name="White J.R."/>
            <person name="Zody M.C."/>
            <person name="Lander E.S."/>
            <person name="Lindblad-Toh K."/>
        </authorList>
    </citation>
    <scope>NUCLEOTIDE SEQUENCE [LARGE SCALE GENOMIC DNA]</scope>
    <source>
        <strain evidence="3 4">Thoroughbred</strain>
    </source>
</reference>
<dbReference type="Proteomes" id="UP000002281">
    <property type="component" value="Chromosome 27"/>
</dbReference>